<name>A0A2T2YF97_9BACT</name>
<keyword evidence="2" id="KW-1185">Reference proteome</keyword>
<reference evidence="1 2" key="1">
    <citation type="submission" date="2018-03" db="EMBL/GenBank/DDBJ databases">
        <title>Adhaeribacter sp. HMF7605 Genome sequencing and assembly.</title>
        <authorList>
            <person name="Kang H."/>
            <person name="Kang J."/>
            <person name="Cha I."/>
            <person name="Kim H."/>
            <person name="Joh K."/>
        </authorList>
    </citation>
    <scope>NUCLEOTIDE SEQUENCE [LARGE SCALE GENOMIC DNA]</scope>
    <source>
        <strain evidence="1 2">HMF7605</strain>
    </source>
</reference>
<evidence type="ECO:0000313" key="2">
    <source>
        <dbReference type="Proteomes" id="UP000240357"/>
    </source>
</evidence>
<accession>A0A2T2YF97</accession>
<comment type="caution">
    <text evidence="1">The sequence shown here is derived from an EMBL/GenBank/DDBJ whole genome shotgun (WGS) entry which is preliminary data.</text>
</comment>
<dbReference type="OrthoDB" id="9779761at2"/>
<protein>
    <submittedName>
        <fullName evidence="1">Uncharacterized protein</fullName>
    </submittedName>
</protein>
<dbReference type="AlphaFoldDB" id="A0A2T2YF97"/>
<organism evidence="1 2">
    <name type="scientific">Adhaeribacter arboris</name>
    <dbReference type="NCBI Taxonomy" id="2072846"/>
    <lineage>
        <taxon>Bacteria</taxon>
        <taxon>Pseudomonadati</taxon>
        <taxon>Bacteroidota</taxon>
        <taxon>Cytophagia</taxon>
        <taxon>Cytophagales</taxon>
        <taxon>Hymenobacteraceae</taxon>
        <taxon>Adhaeribacter</taxon>
    </lineage>
</organism>
<dbReference type="Proteomes" id="UP000240357">
    <property type="component" value="Unassembled WGS sequence"/>
</dbReference>
<proteinExistence type="predicted"/>
<evidence type="ECO:0000313" key="1">
    <source>
        <dbReference type="EMBL" id="PSR54189.1"/>
    </source>
</evidence>
<gene>
    <name evidence="1" type="ORF">AHMF7605_11975</name>
</gene>
<dbReference type="RefSeq" id="WP_106929618.1">
    <property type="nucleotide sequence ID" value="NZ_PYFT01000001.1"/>
</dbReference>
<sequence>MLRKVSKKKARSLYQQRKMYASLERTGFCSGCGRSDAILTNSHLLSQGQYKQYQNEAWNLVEHCRQCNSDWQNHLKRPLFLDYARNMEIIKLHDERAYFELIGKESLKKQKYLGVA</sequence>
<dbReference type="EMBL" id="PYFT01000001">
    <property type="protein sequence ID" value="PSR54189.1"/>
    <property type="molecule type" value="Genomic_DNA"/>
</dbReference>